<dbReference type="Proteomes" id="UP000298390">
    <property type="component" value="Unassembled WGS sequence"/>
</dbReference>
<feature type="compositionally biased region" description="Low complexity" evidence="1">
    <location>
        <begin position="42"/>
        <end position="56"/>
    </location>
</feature>
<dbReference type="AlphaFoldDB" id="A0A4Y9XUU9"/>
<organism evidence="3 4">
    <name type="scientific">Rhodofomes roseus</name>
    <dbReference type="NCBI Taxonomy" id="34475"/>
    <lineage>
        <taxon>Eukaryota</taxon>
        <taxon>Fungi</taxon>
        <taxon>Dikarya</taxon>
        <taxon>Basidiomycota</taxon>
        <taxon>Agaricomycotina</taxon>
        <taxon>Agaricomycetes</taxon>
        <taxon>Polyporales</taxon>
        <taxon>Rhodofomes</taxon>
    </lineage>
</organism>
<evidence type="ECO:0000259" key="2">
    <source>
        <dbReference type="PROSITE" id="PS50097"/>
    </source>
</evidence>
<dbReference type="STRING" id="34475.A0A4Y9XUU9"/>
<dbReference type="EMBL" id="SEKV01000758">
    <property type="protein sequence ID" value="TFY53930.1"/>
    <property type="molecule type" value="Genomic_DNA"/>
</dbReference>
<comment type="caution">
    <text evidence="3">The sequence shown here is derived from an EMBL/GenBank/DDBJ whole genome shotgun (WGS) entry which is preliminary data.</text>
</comment>
<evidence type="ECO:0000313" key="4">
    <source>
        <dbReference type="Proteomes" id="UP000298390"/>
    </source>
</evidence>
<sequence>MTRRSGVDRTFSRIDSELELSFTAKLVNSGLHPYIDSAALTMSSSSSGADTKTSQSSRKRPRTEPDSVDDANESFRRDETYWYDDGNIIFVAQNVGFRVYKGILAAKCEVFRDMFSLPQPAQESGPGGSRDTVLYGCPVVHVTDTAGEFRMLLDSLLNGME</sequence>
<feature type="region of interest" description="Disordered" evidence="1">
    <location>
        <begin position="42"/>
        <end position="72"/>
    </location>
</feature>
<dbReference type="PROSITE" id="PS50097">
    <property type="entry name" value="BTB"/>
    <property type="match status" value="1"/>
</dbReference>
<gene>
    <name evidence="3" type="ORF">EVJ58_g9165</name>
</gene>
<reference evidence="3 4" key="1">
    <citation type="submission" date="2019-01" db="EMBL/GenBank/DDBJ databases">
        <title>Genome sequencing of the rare red list fungi Fomitopsis rosea.</title>
        <authorList>
            <person name="Buettner E."/>
            <person name="Kellner H."/>
        </authorList>
    </citation>
    <scope>NUCLEOTIDE SEQUENCE [LARGE SCALE GENOMIC DNA]</scope>
    <source>
        <strain evidence="3 4">DSM 105464</strain>
    </source>
</reference>
<dbReference type="Gene3D" id="3.30.710.10">
    <property type="entry name" value="Potassium Channel Kv1.1, Chain A"/>
    <property type="match status" value="1"/>
</dbReference>
<accession>A0A4Y9XUU9</accession>
<dbReference type="InterPro" id="IPR011333">
    <property type="entry name" value="SKP1/BTB/POZ_sf"/>
</dbReference>
<dbReference type="CDD" id="cd18186">
    <property type="entry name" value="BTB_POZ_ZBTB_KLHL-like"/>
    <property type="match status" value="1"/>
</dbReference>
<name>A0A4Y9XUU9_9APHY</name>
<proteinExistence type="predicted"/>
<evidence type="ECO:0000256" key="1">
    <source>
        <dbReference type="SAM" id="MobiDB-lite"/>
    </source>
</evidence>
<feature type="domain" description="BTB" evidence="2">
    <location>
        <begin position="86"/>
        <end position="161"/>
    </location>
</feature>
<protein>
    <recommendedName>
        <fullName evidence="2">BTB domain-containing protein</fullName>
    </recommendedName>
</protein>
<evidence type="ECO:0000313" key="3">
    <source>
        <dbReference type="EMBL" id="TFY53930.1"/>
    </source>
</evidence>
<dbReference type="InterPro" id="IPR000210">
    <property type="entry name" value="BTB/POZ_dom"/>
</dbReference>